<keyword evidence="4" id="KW-1185">Reference proteome</keyword>
<sequence>MKAFTALVTVALAVSGALGQALTINTPPSAVVCQPLLLEWSGGTPPYFLVMNVAYLHTEPGAAALVDFGSVEGNSRSWLVNLPANTQIGLNLRDSTGVLAQSAPFTIQPGTDTSCLNASSTSSTTTGGTTSSSTTTTGGSTTASTTVTTRPTTTATTTPPATTSPATRPASTTSTAPATTSSGAENGAAGKLGQISVAGAVGAVAAILLA</sequence>
<feature type="signal peptide" evidence="2">
    <location>
        <begin position="1"/>
        <end position="19"/>
    </location>
</feature>
<feature type="chain" id="PRO_5021445545" evidence="2">
    <location>
        <begin position="20"/>
        <end position="210"/>
    </location>
</feature>
<feature type="compositionally biased region" description="Low complexity" evidence="1">
    <location>
        <begin position="118"/>
        <end position="184"/>
    </location>
</feature>
<dbReference type="Proteomes" id="UP000298030">
    <property type="component" value="Unassembled WGS sequence"/>
</dbReference>
<protein>
    <submittedName>
        <fullName evidence="3">Uncharacterized protein</fullName>
    </submittedName>
</protein>
<evidence type="ECO:0000313" key="3">
    <source>
        <dbReference type="EMBL" id="TEB33341.1"/>
    </source>
</evidence>
<gene>
    <name evidence="3" type="ORF">FA13DRAFT_1789806</name>
</gene>
<dbReference type="OrthoDB" id="3362246at2759"/>
<comment type="caution">
    <text evidence="3">The sequence shown here is derived from an EMBL/GenBank/DDBJ whole genome shotgun (WGS) entry which is preliminary data.</text>
</comment>
<name>A0A4Y7TH64_COPMI</name>
<accession>A0A4Y7TH64</accession>
<evidence type="ECO:0000256" key="1">
    <source>
        <dbReference type="SAM" id="MobiDB-lite"/>
    </source>
</evidence>
<dbReference type="PANTHER" id="PTHR37487">
    <property type="entry name" value="CHROMOSOME 1, WHOLE GENOME SHOTGUN SEQUENCE"/>
    <property type="match status" value="1"/>
</dbReference>
<dbReference type="STRING" id="71717.A0A4Y7TH64"/>
<keyword evidence="2" id="KW-0732">Signal</keyword>
<dbReference type="EMBL" id="QPFP01000012">
    <property type="protein sequence ID" value="TEB33341.1"/>
    <property type="molecule type" value="Genomic_DNA"/>
</dbReference>
<evidence type="ECO:0000313" key="4">
    <source>
        <dbReference type="Proteomes" id="UP000298030"/>
    </source>
</evidence>
<dbReference type="PANTHER" id="PTHR37487:SF2">
    <property type="entry name" value="EXPRESSED PROTEIN"/>
    <property type="match status" value="1"/>
</dbReference>
<feature type="region of interest" description="Disordered" evidence="1">
    <location>
        <begin position="110"/>
        <end position="185"/>
    </location>
</feature>
<reference evidence="3 4" key="1">
    <citation type="journal article" date="2019" name="Nat. Ecol. Evol.">
        <title>Megaphylogeny resolves global patterns of mushroom evolution.</title>
        <authorList>
            <person name="Varga T."/>
            <person name="Krizsan K."/>
            <person name="Foldi C."/>
            <person name="Dima B."/>
            <person name="Sanchez-Garcia M."/>
            <person name="Sanchez-Ramirez S."/>
            <person name="Szollosi G.J."/>
            <person name="Szarkandi J.G."/>
            <person name="Papp V."/>
            <person name="Albert L."/>
            <person name="Andreopoulos W."/>
            <person name="Angelini C."/>
            <person name="Antonin V."/>
            <person name="Barry K.W."/>
            <person name="Bougher N.L."/>
            <person name="Buchanan P."/>
            <person name="Buyck B."/>
            <person name="Bense V."/>
            <person name="Catcheside P."/>
            <person name="Chovatia M."/>
            <person name="Cooper J."/>
            <person name="Damon W."/>
            <person name="Desjardin D."/>
            <person name="Finy P."/>
            <person name="Geml J."/>
            <person name="Haridas S."/>
            <person name="Hughes K."/>
            <person name="Justo A."/>
            <person name="Karasinski D."/>
            <person name="Kautmanova I."/>
            <person name="Kiss B."/>
            <person name="Kocsube S."/>
            <person name="Kotiranta H."/>
            <person name="LaButti K.M."/>
            <person name="Lechner B.E."/>
            <person name="Liimatainen K."/>
            <person name="Lipzen A."/>
            <person name="Lukacs Z."/>
            <person name="Mihaltcheva S."/>
            <person name="Morgado L.N."/>
            <person name="Niskanen T."/>
            <person name="Noordeloos M.E."/>
            <person name="Ohm R.A."/>
            <person name="Ortiz-Santana B."/>
            <person name="Ovrebo C."/>
            <person name="Racz N."/>
            <person name="Riley R."/>
            <person name="Savchenko A."/>
            <person name="Shiryaev A."/>
            <person name="Soop K."/>
            <person name="Spirin V."/>
            <person name="Szebenyi C."/>
            <person name="Tomsovsky M."/>
            <person name="Tulloss R.E."/>
            <person name="Uehling J."/>
            <person name="Grigoriev I.V."/>
            <person name="Vagvolgyi C."/>
            <person name="Papp T."/>
            <person name="Martin F.M."/>
            <person name="Miettinen O."/>
            <person name="Hibbett D.S."/>
            <person name="Nagy L.G."/>
        </authorList>
    </citation>
    <scope>NUCLEOTIDE SEQUENCE [LARGE SCALE GENOMIC DNA]</scope>
    <source>
        <strain evidence="3 4">FP101781</strain>
    </source>
</reference>
<proteinExistence type="predicted"/>
<organism evidence="3 4">
    <name type="scientific">Coprinellus micaceus</name>
    <name type="common">Glistening ink-cap mushroom</name>
    <name type="synonym">Coprinus micaceus</name>
    <dbReference type="NCBI Taxonomy" id="71717"/>
    <lineage>
        <taxon>Eukaryota</taxon>
        <taxon>Fungi</taxon>
        <taxon>Dikarya</taxon>
        <taxon>Basidiomycota</taxon>
        <taxon>Agaricomycotina</taxon>
        <taxon>Agaricomycetes</taxon>
        <taxon>Agaricomycetidae</taxon>
        <taxon>Agaricales</taxon>
        <taxon>Agaricineae</taxon>
        <taxon>Psathyrellaceae</taxon>
        <taxon>Coprinellus</taxon>
    </lineage>
</organism>
<dbReference type="AlphaFoldDB" id="A0A4Y7TH64"/>
<evidence type="ECO:0000256" key="2">
    <source>
        <dbReference type="SAM" id="SignalP"/>
    </source>
</evidence>